<name>A0AAW1YWA7_CULAL</name>
<keyword evidence="5" id="KW-1185">Reference proteome</keyword>
<evidence type="ECO:0000256" key="1">
    <source>
        <dbReference type="SAM" id="SignalP"/>
    </source>
</evidence>
<dbReference type="GO" id="GO:0003676">
    <property type="term" value="F:nucleic acid binding"/>
    <property type="evidence" value="ECO:0007669"/>
    <property type="project" value="InterPro"/>
</dbReference>
<dbReference type="InterPro" id="IPR044929">
    <property type="entry name" value="DNA/RNA_non-sp_Endonuclease_sf"/>
</dbReference>
<dbReference type="SMART" id="SM00892">
    <property type="entry name" value="Endonuclease_NS"/>
    <property type="match status" value="1"/>
</dbReference>
<dbReference type="InterPro" id="IPR044925">
    <property type="entry name" value="His-Me_finger_sf"/>
</dbReference>
<reference evidence="4 5" key="1">
    <citation type="submission" date="2024-05" db="EMBL/GenBank/DDBJ databases">
        <title>A high-quality chromosomal-level genome assembly of Topmouth culter (Culter alburnus).</title>
        <authorList>
            <person name="Zhao H."/>
        </authorList>
    </citation>
    <scope>NUCLEOTIDE SEQUENCE [LARGE SCALE GENOMIC DNA]</scope>
    <source>
        <strain evidence="4">CATC2023</strain>
        <tissue evidence="4">Muscle</tissue>
    </source>
</reference>
<feature type="domain" description="ENPP1-3/EXOG-like endonuclease/phosphodiesterase" evidence="2">
    <location>
        <begin position="55"/>
        <end position="278"/>
    </location>
</feature>
<evidence type="ECO:0000259" key="3">
    <source>
        <dbReference type="SMART" id="SM00892"/>
    </source>
</evidence>
<dbReference type="Proteomes" id="UP001479290">
    <property type="component" value="Unassembled WGS sequence"/>
</dbReference>
<feature type="signal peptide" evidence="1">
    <location>
        <begin position="1"/>
        <end position="16"/>
    </location>
</feature>
<keyword evidence="1" id="KW-0732">Signal</keyword>
<evidence type="ECO:0000259" key="2">
    <source>
        <dbReference type="SMART" id="SM00477"/>
    </source>
</evidence>
<evidence type="ECO:0000313" key="4">
    <source>
        <dbReference type="EMBL" id="KAK9952808.1"/>
    </source>
</evidence>
<proteinExistence type="predicted"/>
<sequence>MFVAALLICIVLRALGAQARVANDFQCKEFFYKKTEPEGMDQNAKKICQQLVNRHTFYATLYSVHHWIPLYSAYKFDPQCFNDSGRSSSWHLEPQLSKPEDQDLYYMVRETEDNKYTYKENQAISDDYSDTGYDRGHLYPNSFQCGEGRTATNTLTNAAPMDACFKRNKWGKWEKNLRSFLRDTLKSDGGAATAFIVTGTVPNADLRIPQREVSDDPERVTVPSHIWTAVCYKHSDDTKSFSFGYIGENKPEGDITLMSVSDLNRQIKKLYSQHSKINIFVDDCFGDNNKLEKVKAEFPPLINLPVQMSSAMQNTYLAVKRVVSSDSIPKKKFKVSEMTVKLAFDSMNTYHTETEYLKDSVGSACLITHAKPLSNYISKGDVSGVSDAVECLLVPEKQKTAADGSRCLSVSESSDGCQCNTAVGIKPCCSTPCLFQDKLNSYRCYSGQTLIKCSPRYSLITYKGERCKDRHPCATYGHNFYWCKTIADSWDYCSPPLWTSKAINGKYCRNNHACATYGSKSMWCYTDDKGNYGSCCTSDDCYSAQNGKICRSDHKCGYHDKNYLWCYTDYYDNWDYCCKSC</sequence>
<dbReference type="GO" id="GO:0016787">
    <property type="term" value="F:hydrolase activity"/>
    <property type="evidence" value="ECO:0007669"/>
    <property type="project" value="InterPro"/>
</dbReference>
<dbReference type="SMART" id="SM00477">
    <property type="entry name" value="NUC"/>
    <property type="match status" value="1"/>
</dbReference>
<dbReference type="InterPro" id="IPR020821">
    <property type="entry name" value="ENPP1-3/EXOG-like_nuc-like"/>
</dbReference>
<evidence type="ECO:0000313" key="5">
    <source>
        <dbReference type="Proteomes" id="UP001479290"/>
    </source>
</evidence>
<dbReference type="AlphaFoldDB" id="A0AAW1YWA7"/>
<feature type="domain" description="DNA/RNA non-specific endonuclease/pyrophosphatase/phosphodiesterase" evidence="3">
    <location>
        <begin position="54"/>
        <end position="280"/>
    </location>
</feature>
<dbReference type="GO" id="GO:0046872">
    <property type="term" value="F:metal ion binding"/>
    <property type="evidence" value="ECO:0007669"/>
    <property type="project" value="InterPro"/>
</dbReference>
<dbReference type="InterPro" id="IPR001604">
    <property type="entry name" value="Endo_G_ENPP1-like_dom"/>
</dbReference>
<organism evidence="4 5">
    <name type="scientific">Culter alburnus</name>
    <name type="common">Topmouth culter</name>
    <dbReference type="NCBI Taxonomy" id="194366"/>
    <lineage>
        <taxon>Eukaryota</taxon>
        <taxon>Metazoa</taxon>
        <taxon>Chordata</taxon>
        <taxon>Craniata</taxon>
        <taxon>Vertebrata</taxon>
        <taxon>Euteleostomi</taxon>
        <taxon>Actinopterygii</taxon>
        <taxon>Neopterygii</taxon>
        <taxon>Teleostei</taxon>
        <taxon>Ostariophysi</taxon>
        <taxon>Cypriniformes</taxon>
        <taxon>Xenocyprididae</taxon>
        <taxon>Xenocypridinae</taxon>
        <taxon>Culter</taxon>
    </lineage>
</organism>
<dbReference type="PANTHER" id="PTHR21472:SF21">
    <property type="entry name" value="ENDONUCLEASE DOMAIN-CONTAINING 1 PROTEIN-LIKE-RELATED"/>
    <property type="match status" value="1"/>
</dbReference>
<gene>
    <name evidence="4" type="ORF">ABG768_018614</name>
</gene>
<dbReference type="EMBL" id="JAWDJR010000024">
    <property type="protein sequence ID" value="KAK9952808.1"/>
    <property type="molecule type" value="Genomic_DNA"/>
</dbReference>
<dbReference type="InterPro" id="IPR039015">
    <property type="entry name" value="ENDOD1"/>
</dbReference>
<dbReference type="Pfam" id="PF01223">
    <property type="entry name" value="Endonuclease_NS"/>
    <property type="match status" value="1"/>
</dbReference>
<comment type="caution">
    <text evidence="4">The sequence shown here is derived from an EMBL/GenBank/DDBJ whole genome shotgun (WGS) entry which is preliminary data.</text>
</comment>
<accession>A0AAW1YWA7</accession>
<feature type="chain" id="PRO_5043418919" evidence="1">
    <location>
        <begin position="17"/>
        <end position="581"/>
    </location>
</feature>
<dbReference type="PANTHER" id="PTHR21472">
    <property type="entry name" value="ENDONUCLEASE DOMAIN-CONTAINING 1 PROTEIN ENDOD1"/>
    <property type="match status" value="1"/>
</dbReference>
<protein>
    <submittedName>
        <fullName evidence="4">Uncharacterized protein</fullName>
    </submittedName>
</protein>
<dbReference type="Gene3D" id="3.40.570.10">
    <property type="entry name" value="Extracellular Endonuclease, subunit A"/>
    <property type="match status" value="1"/>
</dbReference>
<dbReference type="SUPFAM" id="SSF54060">
    <property type="entry name" value="His-Me finger endonucleases"/>
    <property type="match status" value="1"/>
</dbReference>